<proteinExistence type="predicted"/>
<comment type="caution">
    <text evidence="1">The sequence shown here is derived from an EMBL/GenBank/DDBJ whole genome shotgun (WGS) entry which is preliminary data.</text>
</comment>
<reference evidence="1" key="1">
    <citation type="submission" date="2020-08" db="EMBL/GenBank/DDBJ databases">
        <title>Multicomponent nature underlies the extraordinary mechanical properties of spider dragline silk.</title>
        <authorList>
            <person name="Kono N."/>
            <person name="Nakamura H."/>
            <person name="Mori M."/>
            <person name="Yoshida Y."/>
            <person name="Ohtoshi R."/>
            <person name="Malay A.D."/>
            <person name="Moran D.A.P."/>
            <person name="Tomita M."/>
            <person name="Numata K."/>
            <person name="Arakawa K."/>
        </authorList>
    </citation>
    <scope>NUCLEOTIDE SEQUENCE</scope>
</reference>
<gene>
    <name evidence="1" type="ORF">TNIN_141541</name>
</gene>
<dbReference type="AlphaFoldDB" id="A0A8X6YBH5"/>
<organism evidence="1 2">
    <name type="scientific">Trichonephila inaurata madagascariensis</name>
    <dbReference type="NCBI Taxonomy" id="2747483"/>
    <lineage>
        <taxon>Eukaryota</taxon>
        <taxon>Metazoa</taxon>
        <taxon>Ecdysozoa</taxon>
        <taxon>Arthropoda</taxon>
        <taxon>Chelicerata</taxon>
        <taxon>Arachnida</taxon>
        <taxon>Araneae</taxon>
        <taxon>Araneomorphae</taxon>
        <taxon>Entelegynae</taxon>
        <taxon>Araneoidea</taxon>
        <taxon>Nephilidae</taxon>
        <taxon>Trichonephila</taxon>
        <taxon>Trichonephila inaurata</taxon>
    </lineage>
</organism>
<evidence type="ECO:0000313" key="1">
    <source>
        <dbReference type="EMBL" id="GFY69203.1"/>
    </source>
</evidence>
<evidence type="ECO:0000313" key="2">
    <source>
        <dbReference type="Proteomes" id="UP000886998"/>
    </source>
</evidence>
<dbReference type="Proteomes" id="UP000886998">
    <property type="component" value="Unassembled WGS sequence"/>
</dbReference>
<dbReference type="EMBL" id="BMAV01017501">
    <property type="protein sequence ID" value="GFY69203.1"/>
    <property type="molecule type" value="Genomic_DNA"/>
</dbReference>
<name>A0A8X6YBH5_9ARAC</name>
<protein>
    <submittedName>
        <fullName evidence="1">Uncharacterized protein</fullName>
    </submittedName>
</protein>
<keyword evidence="2" id="KW-1185">Reference proteome</keyword>
<accession>A0A8X6YBH5</accession>
<sequence>MSSYRRKFLFRQQHKPISFCGDVKENERFHFVRVIIIQEGCLVVTEFTKAFFFSLPPNGQFEAPRSKHHLQVHQSQSKNILNNICPIQ</sequence>